<gene>
    <name evidence="2" type="ORF">GGQ92_002742</name>
</gene>
<accession>A0A841RQN3</accession>
<dbReference type="InterPro" id="IPR025235">
    <property type="entry name" value="DUF4178"/>
</dbReference>
<evidence type="ECO:0000313" key="2">
    <source>
        <dbReference type="EMBL" id="MBB6513923.1"/>
    </source>
</evidence>
<reference evidence="2 3" key="1">
    <citation type="submission" date="2020-08" db="EMBL/GenBank/DDBJ databases">
        <title>Genomic Encyclopedia of Type Strains, Phase IV (KMG-IV): sequencing the most valuable type-strain genomes for metagenomic binning, comparative biology and taxonomic classification.</title>
        <authorList>
            <person name="Goeker M."/>
        </authorList>
    </citation>
    <scope>NUCLEOTIDE SEQUENCE [LARGE SCALE GENOMIC DNA]</scope>
    <source>
        <strain evidence="2 3">DSM 11805</strain>
    </source>
</reference>
<dbReference type="Proteomes" id="UP000572212">
    <property type="component" value="Unassembled WGS sequence"/>
</dbReference>
<comment type="caution">
    <text evidence="2">The sequence shown here is derived from an EMBL/GenBank/DDBJ whole genome shotgun (WGS) entry which is preliminary data.</text>
</comment>
<evidence type="ECO:0000259" key="1">
    <source>
        <dbReference type="Pfam" id="PF13785"/>
    </source>
</evidence>
<dbReference type="AlphaFoldDB" id="A0A841RQN3"/>
<protein>
    <recommendedName>
        <fullName evidence="1">DUF4178 domain-containing protein</fullName>
    </recommendedName>
</protein>
<evidence type="ECO:0000313" key="3">
    <source>
        <dbReference type="Proteomes" id="UP000572212"/>
    </source>
</evidence>
<proteinExistence type="predicted"/>
<dbReference type="EMBL" id="JACHON010000018">
    <property type="protein sequence ID" value="MBB6513923.1"/>
    <property type="molecule type" value="Genomic_DNA"/>
</dbReference>
<organism evidence="2 3">
    <name type="scientific">Gracilibacillus halotolerans</name>
    <dbReference type="NCBI Taxonomy" id="74386"/>
    <lineage>
        <taxon>Bacteria</taxon>
        <taxon>Bacillati</taxon>
        <taxon>Bacillota</taxon>
        <taxon>Bacilli</taxon>
        <taxon>Bacillales</taxon>
        <taxon>Bacillaceae</taxon>
        <taxon>Gracilibacillus</taxon>
    </lineage>
</organism>
<dbReference type="RefSeq" id="WP_184249995.1">
    <property type="nucleotide sequence ID" value="NZ_BAAACU010000004.1"/>
</dbReference>
<keyword evidence="3" id="KW-1185">Reference proteome</keyword>
<feature type="domain" description="DUF4178" evidence="1">
    <location>
        <begin position="26"/>
        <end position="159"/>
    </location>
</feature>
<dbReference type="Pfam" id="PF13785">
    <property type="entry name" value="DUF4178"/>
    <property type="match status" value="1"/>
</dbReference>
<sequence length="169" mass="19269">MGLISKLFSKEKKTKEVKARDPFTIQVGDIVEYDLEDYETVGKIAYRQGKYEWFSYQLTGANKSIWLSASMDDEVELGIYKPIKLPRARDIPNELTYENETYYFIEKGEALVTGEGRSENLTGQTVTYAEYAKEDDSSFLSIEIWGSEVEVSIGYPIKPFEIKIIAGSN</sequence>
<name>A0A841RQN3_9BACI</name>